<evidence type="ECO:0000256" key="6">
    <source>
        <dbReference type="SAM" id="Phobius"/>
    </source>
</evidence>
<organism evidence="8 9">
    <name type="scientific">Tetraparma gracilis</name>
    <dbReference type="NCBI Taxonomy" id="2962635"/>
    <lineage>
        <taxon>Eukaryota</taxon>
        <taxon>Sar</taxon>
        <taxon>Stramenopiles</taxon>
        <taxon>Ochrophyta</taxon>
        <taxon>Bolidophyceae</taxon>
        <taxon>Parmales</taxon>
        <taxon>Triparmaceae</taxon>
        <taxon>Tetraparma</taxon>
    </lineage>
</organism>
<name>A0ABQ6M6K4_9STRA</name>
<feature type="compositionally biased region" description="Basic and acidic residues" evidence="5">
    <location>
        <begin position="1730"/>
        <end position="1742"/>
    </location>
</feature>
<feature type="region of interest" description="Disordered" evidence="5">
    <location>
        <begin position="279"/>
        <end position="337"/>
    </location>
</feature>
<feature type="transmembrane region" description="Helical" evidence="6">
    <location>
        <begin position="1335"/>
        <end position="1358"/>
    </location>
</feature>
<feature type="transmembrane region" description="Helical" evidence="6">
    <location>
        <begin position="1117"/>
        <end position="1142"/>
    </location>
</feature>
<evidence type="ECO:0000259" key="7">
    <source>
        <dbReference type="Pfam" id="PF04547"/>
    </source>
</evidence>
<keyword evidence="3 6" id="KW-1133">Transmembrane helix</keyword>
<feature type="region of interest" description="Disordered" evidence="5">
    <location>
        <begin position="1"/>
        <end position="33"/>
    </location>
</feature>
<feature type="transmembrane region" description="Helical" evidence="6">
    <location>
        <begin position="1370"/>
        <end position="1394"/>
    </location>
</feature>
<feature type="transmembrane region" description="Helical" evidence="6">
    <location>
        <begin position="974"/>
        <end position="994"/>
    </location>
</feature>
<accession>A0ABQ6M6K4</accession>
<dbReference type="Proteomes" id="UP001165060">
    <property type="component" value="Unassembled WGS sequence"/>
</dbReference>
<evidence type="ECO:0000313" key="9">
    <source>
        <dbReference type="Proteomes" id="UP001165060"/>
    </source>
</evidence>
<feature type="compositionally biased region" description="Pro residues" evidence="5">
    <location>
        <begin position="91"/>
        <end position="116"/>
    </location>
</feature>
<feature type="compositionally biased region" description="Basic and acidic residues" evidence="5">
    <location>
        <begin position="1486"/>
        <end position="1505"/>
    </location>
</feature>
<evidence type="ECO:0000256" key="3">
    <source>
        <dbReference type="ARBA" id="ARBA00022989"/>
    </source>
</evidence>
<feature type="compositionally biased region" description="Basic residues" evidence="5">
    <location>
        <begin position="1416"/>
        <end position="1430"/>
    </location>
</feature>
<dbReference type="EMBL" id="BRYB01001208">
    <property type="protein sequence ID" value="GMI20531.1"/>
    <property type="molecule type" value="Genomic_DNA"/>
</dbReference>
<dbReference type="PANTHER" id="PTHR12308:SF73">
    <property type="entry name" value="ANOCTAMIN"/>
    <property type="match status" value="1"/>
</dbReference>
<feature type="region of interest" description="Disordered" evidence="5">
    <location>
        <begin position="55"/>
        <end position="151"/>
    </location>
</feature>
<comment type="caution">
    <text evidence="8">The sequence shown here is derived from an EMBL/GenBank/DDBJ whole genome shotgun (WGS) entry which is preliminary data.</text>
</comment>
<keyword evidence="9" id="KW-1185">Reference proteome</keyword>
<evidence type="ECO:0000256" key="4">
    <source>
        <dbReference type="ARBA" id="ARBA00023136"/>
    </source>
</evidence>
<dbReference type="Pfam" id="PF04547">
    <property type="entry name" value="Anoctamin"/>
    <property type="match status" value="1"/>
</dbReference>
<evidence type="ECO:0000256" key="2">
    <source>
        <dbReference type="ARBA" id="ARBA00022692"/>
    </source>
</evidence>
<feature type="region of interest" description="Disordered" evidence="5">
    <location>
        <begin position="164"/>
        <end position="207"/>
    </location>
</feature>
<feature type="region of interest" description="Disordered" evidence="5">
    <location>
        <begin position="1416"/>
        <end position="1766"/>
    </location>
</feature>
<feature type="compositionally biased region" description="Gly residues" evidence="5">
    <location>
        <begin position="1434"/>
        <end position="1450"/>
    </location>
</feature>
<comment type="subcellular location">
    <subcellularLocation>
        <location evidence="1">Membrane</location>
        <topology evidence="1">Multi-pass membrane protein</topology>
    </subcellularLocation>
</comment>
<feature type="transmembrane region" description="Helical" evidence="6">
    <location>
        <begin position="1162"/>
        <end position="1183"/>
    </location>
</feature>
<feature type="region of interest" description="Disordered" evidence="5">
    <location>
        <begin position="635"/>
        <end position="677"/>
    </location>
</feature>
<feature type="compositionally biased region" description="Low complexity" evidence="5">
    <location>
        <begin position="324"/>
        <end position="335"/>
    </location>
</feature>
<dbReference type="PANTHER" id="PTHR12308">
    <property type="entry name" value="ANOCTAMIN"/>
    <property type="match status" value="1"/>
</dbReference>
<reference evidence="8 9" key="1">
    <citation type="journal article" date="2023" name="Commun. Biol.">
        <title>Genome analysis of Parmales, the sister group of diatoms, reveals the evolutionary specialization of diatoms from phago-mixotrophs to photoautotrophs.</title>
        <authorList>
            <person name="Ban H."/>
            <person name="Sato S."/>
            <person name="Yoshikawa S."/>
            <person name="Yamada K."/>
            <person name="Nakamura Y."/>
            <person name="Ichinomiya M."/>
            <person name="Sato N."/>
            <person name="Blanc-Mathieu R."/>
            <person name="Endo H."/>
            <person name="Kuwata A."/>
            <person name="Ogata H."/>
        </authorList>
    </citation>
    <scope>NUCLEOTIDE SEQUENCE [LARGE SCALE GENOMIC DNA]</scope>
</reference>
<evidence type="ECO:0000313" key="8">
    <source>
        <dbReference type="EMBL" id="GMI20531.1"/>
    </source>
</evidence>
<feature type="compositionally biased region" description="Acidic residues" evidence="5">
    <location>
        <begin position="1632"/>
        <end position="1642"/>
    </location>
</feature>
<keyword evidence="4 6" id="KW-0472">Membrane</keyword>
<feature type="compositionally biased region" description="Basic and acidic residues" evidence="5">
    <location>
        <begin position="281"/>
        <end position="292"/>
    </location>
</feature>
<feature type="compositionally biased region" description="Basic and acidic residues" evidence="5">
    <location>
        <begin position="1755"/>
        <end position="1766"/>
    </location>
</feature>
<feature type="compositionally biased region" description="Pro residues" evidence="5">
    <location>
        <begin position="1"/>
        <end position="18"/>
    </location>
</feature>
<protein>
    <recommendedName>
        <fullName evidence="7">Anoctamin transmembrane domain-containing protein</fullName>
    </recommendedName>
</protein>
<evidence type="ECO:0000256" key="5">
    <source>
        <dbReference type="SAM" id="MobiDB-lite"/>
    </source>
</evidence>
<feature type="compositionally biased region" description="Gly residues" evidence="5">
    <location>
        <begin position="1691"/>
        <end position="1702"/>
    </location>
</feature>
<keyword evidence="2 6" id="KW-0812">Transmembrane</keyword>
<dbReference type="InterPro" id="IPR049452">
    <property type="entry name" value="Anoctamin_TM"/>
</dbReference>
<dbReference type="InterPro" id="IPR007632">
    <property type="entry name" value="Anoctamin"/>
</dbReference>
<feature type="transmembrane region" description="Helical" evidence="6">
    <location>
        <begin position="1195"/>
        <end position="1221"/>
    </location>
</feature>
<proteinExistence type="predicted"/>
<feature type="domain" description="Anoctamin transmembrane" evidence="7">
    <location>
        <begin position="929"/>
        <end position="1412"/>
    </location>
</feature>
<feature type="compositionally biased region" description="Basic and acidic residues" evidence="5">
    <location>
        <begin position="1460"/>
        <end position="1477"/>
    </location>
</feature>
<sequence length="1766" mass="193494">MPPPPAPSAEQQPPPPPRRFFARAASMPDPAAVATTDASGLLMISASAPAASPALALPIRPRGGGAGPYSHSLPAPAAEQAFKSHSTPTPGSHPPGSHPPQTKHPPPPPAPPPPPLLTAKSISSSLQRDPLQSKKAIQEQANRLYASQRMGKDNSVVTFKMASGHPAAAAAPPCAPPLAASPPAAAGHRRDASTPASYKKRRARSSNHYNEDDFDFAIVLSPSADYKSTASLLDFGCEAGRLSPGAASVRLGPAAALDANGDKQFLYRESLFEAALGSPDAYRKQEEKDKKGAARRKFGNNSVVASPGGLGSPGMHLPPPPPLLAATSSSSGPAPIRSMVTPPVFAVLSNDENASPNAASPGLGKGRAKSKIEMLRERKRNAELNLPSHAAAVGVPAGGDSGSSFHPPLHPPLDPALPSSAVPRGLANRQNGLDDFLRAMANGIVLRRHSAGREGHFVKIYSEDGCDSFMYKPVAAEAAGHALKEQYVRYGATFQSTTSASSAPAHSLSASSDDFLPAHMQKHTKPSVLSSMSTKSKNTFNRLFYSGRVSMKAVTAVHPARNEDPFCPDLKGTKALRASRSGHNVSRSFSLILSPSGASNTLDFEAETEGEYWLVFRGFLHLQREVANGRMAAQRTGGFGSHYTREEREAHEKKDRGEGEGEEGEGEGGSAGSTKSRASRILSVFSFSSSGGEEAAAEKKAPPPDYFLGFNSPGTQIWARLRSAGLETKRMYALDTKRVMIKLRCPPERLEDVAEVLRMKLKTRDGTYMAFRESVRKKFLGVGENVSRMNSDEVIFKSSERQKIIDFIIRSRIRDSGAELDERNGLGKNIEMRMPLHMHARLEGLFSSWVTYWSTVNWEGDRLTYEEEGERPAGTTKGGGGSAPLVIQPADAVDLELGVGAAGARQRLTPPNFFFRLFKGAFHQPLDAISNYYGESVAFYFAWLQHSAWWLVAPAFLGTIQFIVQTSLGDWDPVTRPFFALFIMFWSFAVMVTWRQRSNFLAHRWGTLNYEEEESTRPQYKGDYVRCDVTGEWIVQYPPWKRYLKYCISIPLTMIFTTGALLFMLLAYANRDILLARYFSDGPDDQGMWAFSLNFIGSDSQKADISYDKEHLTNANFWLIILVYPTVLGMFLPLINFFFTALSIKLNNFENYRTDTEYRNHLILKVFTFRFVNYFAALYYYAFLTADPESSILRVASGVFIYITVAHWWNICMTIWFPLLWHRWKLYSMRLKLRDAVNEAEKRQKSGEQQMDINQAVLLEQAQSSVWEETMLPEFDTFDDFVYAVMQFAYVACFSCVLPLTPLIVMINVVVQIRLDAYKLCRARRRPLSEKAGGIAVWEHVLHIVTVLAVLTNCALMATTSSFVRSLIPYVGEVGLFLIIVGCEHLILLVKYWLQASISPYSMSVKNAMRKERFMSAKRRNSNMRMKKDRRSQGGRGGRSGGEGGEGGGGVDEEDLLMEEYMRGEEERQAREDDARDAAAGAAEAEMLREQQEEMHRQQQHHIEMIQEQQLQEEGGGREESGADAEDARSPLMGKSPKDARSPLMGRSPKNARSPLSPKSALSRSPRWSRSPKRGAQVAEVDVDDLGLDSPPGGRGGEEELPPITGTPPSYVKERFASGEFRSGGGLSSDGDGGDDDDDDLGDLLGPVATDAVEHVTGRTRRRSHFIKSPPGSNNPFQEHVEEYVASFEGGAEGEGEGGGAGVRRRHSPEQQGEEGGEEGGGEGGGGAEPEPKTWGWDEKPVGKAGRGWAGGKGKKAESPFRKLAM</sequence>
<feature type="region of interest" description="Disordered" evidence="5">
    <location>
        <begin position="351"/>
        <end position="371"/>
    </location>
</feature>
<feature type="compositionally biased region" description="Acidic residues" evidence="5">
    <location>
        <begin position="1712"/>
        <end position="1721"/>
    </location>
</feature>
<gene>
    <name evidence="8" type="ORF">TeGR_g14138</name>
</gene>
<feature type="transmembrane region" description="Helical" evidence="6">
    <location>
        <begin position="1046"/>
        <end position="1069"/>
    </location>
</feature>
<evidence type="ECO:0000256" key="1">
    <source>
        <dbReference type="ARBA" id="ARBA00004141"/>
    </source>
</evidence>
<feature type="compositionally biased region" description="Basic and acidic residues" evidence="5">
    <location>
        <begin position="1515"/>
        <end position="1529"/>
    </location>
</feature>
<feature type="compositionally biased region" description="Basic and acidic residues" evidence="5">
    <location>
        <begin position="643"/>
        <end position="659"/>
    </location>
</feature>
<feature type="transmembrane region" description="Helical" evidence="6">
    <location>
        <begin position="1288"/>
        <end position="1315"/>
    </location>
</feature>